<dbReference type="PANTHER" id="PTHR37433">
    <property type="entry name" value="PROTEIN CBG25136-RELATED"/>
    <property type="match status" value="1"/>
</dbReference>
<sequence length="223" mass="25552">MKFFLFNLFKWKILKLNQQIIFKLFLLLIILQNNCIISLKCIDCRTLNNGRLICNDPCKGDICVIWFYRIMSIDQIIQGCLVGPDFRDVNFVKNGCTKNRFGAFLCFCNSSDFCNANSHIALKYSPKNSLTFSNNIQCQSSTSATFINQQMVKPLRNNCLSDLCFFTQLNITRNSILESTTSNSIWPGLYSNACYKINTGKKIIIKCTCNKNNNCNNQIPYSN</sequence>
<dbReference type="PANTHER" id="PTHR37433:SF20">
    <property type="entry name" value="ACTIVIN_RECP DOMAIN-CONTAINING PROTEIN"/>
    <property type="match status" value="1"/>
</dbReference>
<proteinExistence type="predicted"/>
<reference evidence="1" key="1">
    <citation type="journal article" date="2020" name="Ecol. Evol.">
        <title>Genome structure and content of the rice root-knot nematode (Meloidogyne graminicola).</title>
        <authorList>
            <person name="Phan N.T."/>
            <person name="Danchin E.G.J."/>
            <person name="Klopp C."/>
            <person name="Perfus-Barbeoch L."/>
            <person name="Kozlowski D.K."/>
            <person name="Koutsovoulos G.D."/>
            <person name="Lopez-Roques C."/>
            <person name="Bouchez O."/>
            <person name="Zahm M."/>
            <person name="Besnard G."/>
            <person name="Bellafiore S."/>
        </authorList>
    </citation>
    <scope>NUCLEOTIDE SEQUENCE</scope>
    <source>
        <strain evidence="1">VN-18</strain>
    </source>
</reference>
<dbReference type="EMBL" id="JABEBT010000013">
    <property type="protein sequence ID" value="KAF7638261.1"/>
    <property type="molecule type" value="Genomic_DNA"/>
</dbReference>
<accession>A0A8S9ZX78</accession>
<keyword evidence="2" id="KW-1185">Reference proteome</keyword>
<evidence type="ECO:0000313" key="2">
    <source>
        <dbReference type="Proteomes" id="UP000605970"/>
    </source>
</evidence>
<dbReference type="Proteomes" id="UP000605970">
    <property type="component" value="Unassembled WGS sequence"/>
</dbReference>
<evidence type="ECO:0000313" key="1">
    <source>
        <dbReference type="EMBL" id="KAF7638261.1"/>
    </source>
</evidence>
<protein>
    <submittedName>
        <fullName evidence="1">Uncharacterized protein</fullName>
    </submittedName>
</protein>
<organism evidence="1 2">
    <name type="scientific">Meloidogyne graminicola</name>
    <dbReference type="NCBI Taxonomy" id="189291"/>
    <lineage>
        <taxon>Eukaryota</taxon>
        <taxon>Metazoa</taxon>
        <taxon>Ecdysozoa</taxon>
        <taxon>Nematoda</taxon>
        <taxon>Chromadorea</taxon>
        <taxon>Rhabditida</taxon>
        <taxon>Tylenchina</taxon>
        <taxon>Tylenchomorpha</taxon>
        <taxon>Tylenchoidea</taxon>
        <taxon>Meloidogynidae</taxon>
        <taxon>Meloidogyninae</taxon>
        <taxon>Meloidogyne</taxon>
    </lineage>
</organism>
<gene>
    <name evidence="1" type="ORF">Mgra_00002235</name>
</gene>
<name>A0A8S9ZX78_9BILA</name>
<comment type="caution">
    <text evidence="1">The sequence shown here is derived from an EMBL/GenBank/DDBJ whole genome shotgun (WGS) entry which is preliminary data.</text>
</comment>
<dbReference type="AlphaFoldDB" id="A0A8S9ZX78"/>
<dbReference type="OrthoDB" id="5817149at2759"/>